<evidence type="ECO:0000313" key="2">
    <source>
        <dbReference type="Proteomes" id="UP001234297"/>
    </source>
</evidence>
<accession>A0ACC2KNI0</accession>
<evidence type="ECO:0000313" key="1">
    <source>
        <dbReference type="EMBL" id="KAJ8622352.1"/>
    </source>
</evidence>
<protein>
    <submittedName>
        <fullName evidence="1">Uncharacterized protein</fullName>
    </submittedName>
</protein>
<comment type="caution">
    <text evidence="1">The sequence shown here is derived from an EMBL/GenBank/DDBJ whole genome shotgun (WGS) entry which is preliminary data.</text>
</comment>
<keyword evidence="2" id="KW-1185">Reference proteome</keyword>
<dbReference type="Proteomes" id="UP001234297">
    <property type="component" value="Chromosome 10"/>
</dbReference>
<organism evidence="1 2">
    <name type="scientific">Persea americana</name>
    <name type="common">Avocado</name>
    <dbReference type="NCBI Taxonomy" id="3435"/>
    <lineage>
        <taxon>Eukaryota</taxon>
        <taxon>Viridiplantae</taxon>
        <taxon>Streptophyta</taxon>
        <taxon>Embryophyta</taxon>
        <taxon>Tracheophyta</taxon>
        <taxon>Spermatophyta</taxon>
        <taxon>Magnoliopsida</taxon>
        <taxon>Magnoliidae</taxon>
        <taxon>Laurales</taxon>
        <taxon>Lauraceae</taxon>
        <taxon>Persea</taxon>
    </lineage>
</organism>
<reference evidence="1 2" key="1">
    <citation type="journal article" date="2022" name="Hortic Res">
        <title>A haplotype resolved chromosomal level avocado genome allows analysis of novel avocado genes.</title>
        <authorList>
            <person name="Nath O."/>
            <person name="Fletcher S.J."/>
            <person name="Hayward A."/>
            <person name="Shaw L.M."/>
            <person name="Masouleh A.K."/>
            <person name="Furtado A."/>
            <person name="Henry R.J."/>
            <person name="Mitter N."/>
        </authorList>
    </citation>
    <scope>NUCLEOTIDE SEQUENCE [LARGE SCALE GENOMIC DNA]</scope>
    <source>
        <strain evidence="2">cv. Hass</strain>
    </source>
</reference>
<sequence length="893" mass="99441">MGSCSRILRASILSLLILFSCCFFLSSSQATYSISQGQTITDGQTLISQNKTFALGFFSTTNSSKRYVGVWYNNISIQTVVWVANRDNPLTDSSGNLNIGSTGNLYIKNGTGADIWSTNASMPASWNRSIAVLDDTGNLILRGFDASNNSEDVWESFAHPTDTFLPGMRVKVTELFTSWRAADDPSTGNFTIGMDPSGTNQIVIWEGGIKRWRSGQWNGQVFTGITDMRPLNLYGFRLTNEYISFTNPDPLTPMRFVLRWDGQEEQLIWNESNQSWGARWAQPKTPCETYGQCGVYGVCSDDRTSTNMCSCLRGFVQRNVNDWGSGCVRRRELVGCGSNGSQTDGFVRVGGVKLPDSSNWILVNRGSDECEERCLGNCSCKAYAYLSGGIGCLTWAVDLMDVITLDGAGNDLYLRLARSELGDSKISKKIIIIIVVVGAVFLSICAFGLWRWRAKVKGCFKRGKHEVIPMFDTRPPKELSADFSGPHDFGEAITSDGGSFALGFFTLGNSTSRYVGIWYNKIKEQTVVWVANRENQLTDSTGFLTLSADGNLKLLDGKKSVLWPSNLSVIDRNSTTAVLLDNGNLVLKTMTNMEFMWQSFENPIASFIPGMKLSLNLKTGQSIRVLSWKDVDDPTPGEFSVGIDPQTPRQLVVWRGSKPYWGGDIWQQVVSSGVFQSPQSYVGFRTIIDTKEEISYLLTTSENSFMIRAELTPTGKIELRSWVENSQKWILLGSSQGGSVRQVNLDCVKRDGFHMLKRMKLPDRSISRGNISVEACASECLRNCSCTAYSYKNISDWATWKCLIWVGELIDLVETNFDAEMDLNIRLAGSELVEDATGSSMKKRRMFTIVLPLVTTGMLIICTVGYLLWKRHKKQGNAISLVRCYKTKEYSFD</sequence>
<name>A0ACC2KNI0_PERAE</name>
<dbReference type="EMBL" id="CM056818">
    <property type="protein sequence ID" value="KAJ8622352.1"/>
    <property type="molecule type" value="Genomic_DNA"/>
</dbReference>
<gene>
    <name evidence="1" type="ORF">MRB53_030881</name>
</gene>
<proteinExistence type="predicted"/>